<dbReference type="EMBL" id="KB456271">
    <property type="protein sequence ID" value="EMF08559.1"/>
    <property type="molecule type" value="Genomic_DNA"/>
</dbReference>
<accession>M3ASS6</accession>
<evidence type="ECO:0008006" key="4">
    <source>
        <dbReference type="Google" id="ProtNLM"/>
    </source>
</evidence>
<organism evidence="2 3">
    <name type="scientific">Sphaerulina musiva (strain SO2202)</name>
    <name type="common">Poplar stem canker fungus</name>
    <name type="synonym">Septoria musiva</name>
    <dbReference type="NCBI Taxonomy" id="692275"/>
    <lineage>
        <taxon>Eukaryota</taxon>
        <taxon>Fungi</taxon>
        <taxon>Dikarya</taxon>
        <taxon>Ascomycota</taxon>
        <taxon>Pezizomycotina</taxon>
        <taxon>Dothideomycetes</taxon>
        <taxon>Dothideomycetidae</taxon>
        <taxon>Mycosphaerellales</taxon>
        <taxon>Mycosphaerellaceae</taxon>
        <taxon>Sphaerulina</taxon>
    </lineage>
</organism>
<name>M3ASS6_SPHMS</name>
<dbReference type="OMA" id="HYSYECT"/>
<dbReference type="Pfam" id="PF13917">
    <property type="entry name" value="zf-CCHC_3"/>
    <property type="match status" value="1"/>
</dbReference>
<dbReference type="Proteomes" id="UP000016931">
    <property type="component" value="Unassembled WGS sequence"/>
</dbReference>
<dbReference type="RefSeq" id="XP_016756680.1">
    <property type="nucleotide sequence ID" value="XM_016907289.1"/>
</dbReference>
<dbReference type="OrthoDB" id="437973at2759"/>
<gene>
    <name evidence="2" type="ORF">SEPMUDRAFT_152187</name>
</gene>
<feature type="compositionally biased region" description="Basic and acidic residues" evidence="1">
    <location>
        <begin position="178"/>
        <end position="192"/>
    </location>
</feature>
<sequence>MNRYRFGGPSKATATTLCQKCLKRGHYTYECTSAQQDRPYTSRPSRSQQLSNPKLAPKLSAVLPPVEPASKNSPSRAPVDRDHPVNGKTSRPTSRRRRSNSTHSLDSVSSFSTNRSRSSSRTPPPASRAPGARRNRSLSRSPTRSPVRRTISPPVASTRLGRRRSASPDQYRPSARSKSPERVPKEAYTEARYRRRSRSRSPYRGDKRRSSGSASEGRDTAPVNRSRPAARERSLSPYSQRLAMTKAMNG</sequence>
<feature type="compositionally biased region" description="Low complexity" evidence="1">
    <location>
        <begin position="138"/>
        <end position="154"/>
    </location>
</feature>
<feature type="compositionally biased region" description="Polar residues" evidence="1">
    <location>
        <begin position="32"/>
        <end position="52"/>
    </location>
</feature>
<dbReference type="HOGENOM" id="CLU_062858_0_0_1"/>
<evidence type="ECO:0000313" key="3">
    <source>
        <dbReference type="Proteomes" id="UP000016931"/>
    </source>
</evidence>
<keyword evidence="3" id="KW-1185">Reference proteome</keyword>
<protein>
    <recommendedName>
        <fullName evidence="4">Zinc knuckle-domain-containing protein</fullName>
    </recommendedName>
</protein>
<dbReference type="AlphaFoldDB" id="M3ASS6"/>
<evidence type="ECO:0000313" key="2">
    <source>
        <dbReference type="EMBL" id="EMF08559.1"/>
    </source>
</evidence>
<dbReference type="GeneID" id="27904426"/>
<evidence type="ECO:0000256" key="1">
    <source>
        <dbReference type="SAM" id="MobiDB-lite"/>
    </source>
</evidence>
<dbReference type="eggNOG" id="KOG3116">
    <property type="taxonomic scope" value="Eukaryota"/>
</dbReference>
<reference evidence="2 3" key="1">
    <citation type="journal article" date="2012" name="PLoS Pathog.">
        <title>Diverse lifestyles and strategies of plant pathogenesis encoded in the genomes of eighteen Dothideomycetes fungi.</title>
        <authorList>
            <person name="Ohm R.A."/>
            <person name="Feau N."/>
            <person name="Henrissat B."/>
            <person name="Schoch C.L."/>
            <person name="Horwitz B.A."/>
            <person name="Barry K.W."/>
            <person name="Condon B.J."/>
            <person name="Copeland A.C."/>
            <person name="Dhillon B."/>
            <person name="Glaser F."/>
            <person name="Hesse C.N."/>
            <person name="Kosti I."/>
            <person name="LaButti K."/>
            <person name="Lindquist E.A."/>
            <person name="Lucas S."/>
            <person name="Salamov A.A."/>
            <person name="Bradshaw R.E."/>
            <person name="Ciuffetti L."/>
            <person name="Hamelin R.C."/>
            <person name="Kema G.H.J."/>
            <person name="Lawrence C."/>
            <person name="Scott J.A."/>
            <person name="Spatafora J.W."/>
            <person name="Turgeon B.G."/>
            <person name="de Wit P.J.G.M."/>
            <person name="Zhong S."/>
            <person name="Goodwin S.B."/>
            <person name="Grigoriev I.V."/>
        </authorList>
    </citation>
    <scope>NUCLEOTIDE SEQUENCE [LARGE SCALE GENOMIC DNA]</scope>
    <source>
        <strain evidence="2 3">SO2202</strain>
    </source>
</reference>
<proteinExistence type="predicted"/>
<feature type="compositionally biased region" description="Low complexity" evidence="1">
    <location>
        <begin position="101"/>
        <end position="121"/>
    </location>
</feature>
<feature type="region of interest" description="Disordered" evidence="1">
    <location>
        <begin position="32"/>
        <end position="250"/>
    </location>
</feature>